<reference evidence="2" key="1">
    <citation type="journal article" date="2011" name="Appl. Environ. Microbiol.">
        <title>Genomic potential of Marinobacter aquaeolei, a biogeochemical 'opportunitroph'.</title>
        <authorList>
            <person name="Singer E."/>
            <person name="Webb E.A."/>
            <person name="Nelson W.C."/>
            <person name="Heidelberg J.F."/>
            <person name="Ivanova N."/>
            <person name="Pati A."/>
            <person name="Edwards K.J."/>
        </authorList>
    </citation>
    <scope>NUCLEOTIDE SEQUENCE [LARGE SCALE GENOMIC DNA]</scope>
    <source>
        <strain evidence="2">ATCC 700491 / DSM 11845 / VT8</strain>
    </source>
</reference>
<proteinExistence type="predicted"/>
<sequence length="532" mass="59775">MRCRGNGVVDLSMILRAVPPTNVNTGKLMPLSMYMKPGEDYDLVINGKVFPVQWAETIPNYALLVRVVASMSASGEVLSSLRGNTALSYYLKQPVEVIGSNEVRVLRGRVDLISFRDDVGLLLEHCRAGNPNPMDQEMGPATNITDSPMPAAPIEVNLDFLPVNERHEFTRILKGEPRSMEASLRQPFLNFFAFHIAFWEECGPDSDAPMDYYFTTPLSQLRLVGIYKDDYAAFVVAASAFQPLSRLIYDREFSNDFSFSVVTDRFDQLMLKKKEMWFRIIENYGCSGRIQNTFRKAVNNDLPYFEYKDGSRRVLVEYERTSFELNLPQPLKLEMSRQIGAAEIASVNDAIFNNSYPSQVLRSIAIGNFAQVGRLEADLTEVASNPFAGNPNNAMSKFLSSAMAVDTAMRRQSNIITAYAIARMHILGKCGDDTLTYQQDRIYWTDYTNGLGQYVGSSAPTYQTDYAEIPLKFNDVVKSQNSITASDFLSREVGAVVSKLSCRSRLRRQLEDNMIAYFKGRDPAHIAPISGN</sequence>
<name>A1U8Q7_MARN8</name>
<dbReference type="AlphaFoldDB" id="A1U8Q7"/>
<protein>
    <submittedName>
        <fullName evidence="1">Uncharacterized protein</fullName>
    </submittedName>
</protein>
<geneLocation type="plasmid" evidence="1 2">
    <name>pMAQU02</name>
</geneLocation>
<keyword evidence="1" id="KW-0614">Plasmid</keyword>
<dbReference type="KEGG" id="maq:Maqu_4107"/>
<dbReference type="EMBL" id="CP000516">
    <property type="protein sequence ID" value="ABM21376.1"/>
    <property type="molecule type" value="Genomic_DNA"/>
</dbReference>
<evidence type="ECO:0000313" key="2">
    <source>
        <dbReference type="Proteomes" id="UP000000998"/>
    </source>
</evidence>
<dbReference type="Proteomes" id="UP000000998">
    <property type="component" value="Plasmid pMAQU02"/>
</dbReference>
<dbReference type="HOGENOM" id="CLU_511727_0_0_6"/>
<evidence type="ECO:0000313" key="1">
    <source>
        <dbReference type="EMBL" id="ABM21376.1"/>
    </source>
</evidence>
<accession>A1U8Q7</accession>
<gene>
    <name evidence="1" type="ordered locus">Maqu_4107</name>
</gene>
<organism evidence="1 2">
    <name type="scientific">Marinobacter nauticus (strain ATCC 700491 / DSM 11845 / VT8)</name>
    <name type="common">Marinobacter aquaeolei</name>
    <dbReference type="NCBI Taxonomy" id="351348"/>
    <lineage>
        <taxon>Bacteria</taxon>
        <taxon>Pseudomonadati</taxon>
        <taxon>Pseudomonadota</taxon>
        <taxon>Gammaproteobacteria</taxon>
        <taxon>Pseudomonadales</taxon>
        <taxon>Marinobacteraceae</taxon>
        <taxon>Marinobacter</taxon>
    </lineage>
</organism>